<proteinExistence type="inferred from homology"/>
<comment type="subcellular location">
    <subcellularLocation>
        <location evidence="2">Cytoplasm</location>
    </subcellularLocation>
</comment>
<evidence type="ECO:0000256" key="5">
    <source>
        <dbReference type="ARBA" id="ARBA00022490"/>
    </source>
</evidence>
<comment type="catalytic activity">
    <reaction evidence="1">
        <text>[protein]-peptidylproline (omega=180) = [protein]-peptidylproline (omega=0)</text>
        <dbReference type="Rhea" id="RHEA:16237"/>
        <dbReference type="Rhea" id="RHEA-COMP:10747"/>
        <dbReference type="Rhea" id="RHEA-COMP:10748"/>
        <dbReference type="ChEBI" id="CHEBI:83833"/>
        <dbReference type="ChEBI" id="CHEBI:83834"/>
        <dbReference type="EC" id="5.2.1.8"/>
    </reaction>
</comment>
<dbReference type="Gene3D" id="2.40.10.330">
    <property type="match status" value="1"/>
</dbReference>
<keyword evidence="10" id="KW-1185">Reference proteome</keyword>
<evidence type="ECO:0000256" key="8">
    <source>
        <dbReference type="ARBA" id="ARBA00023235"/>
    </source>
</evidence>
<evidence type="ECO:0000256" key="7">
    <source>
        <dbReference type="ARBA" id="ARBA00023186"/>
    </source>
</evidence>
<dbReference type="GO" id="GO:0003755">
    <property type="term" value="F:peptidyl-prolyl cis-trans isomerase activity"/>
    <property type="evidence" value="ECO:0007669"/>
    <property type="project" value="UniProtKB-KW"/>
</dbReference>
<dbReference type="PANTHER" id="PTHR47861">
    <property type="entry name" value="FKBP-TYPE PEPTIDYL-PROLYL CIS-TRANS ISOMERASE SLYD"/>
    <property type="match status" value="1"/>
</dbReference>
<reference evidence="9 10" key="1">
    <citation type="journal article" date="2021" name="Sci. Rep.">
        <title>The distribution of antibiotic resistance genes in chicken gut microbiota commensals.</title>
        <authorList>
            <person name="Juricova H."/>
            <person name="Matiasovicova J."/>
            <person name="Kubasova T."/>
            <person name="Cejkova D."/>
            <person name="Rychlik I."/>
        </authorList>
    </citation>
    <scope>NUCLEOTIDE SEQUENCE [LARGE SCALE GENOMIC DNA]</scope>
    <source>
        <strain evidence="9 10">An819</strain>
    </source>
</reference>
<evidence type="ECO:0000313" key="9">
    <source>
        <dbReference type="EMBL" id="MBM6661968.1"/>
    </source>
</evidence>
<keyword evidence="8 9" id="KW-0413">Isomerase</keyword>
<keyword evidence="7" id="KW-0143">Chaperone</keyword>
<sequence>MDKPQNKYIAVAYKLYTAENGESNLVEEATEERPFQFISGFGVTLDAFEKEIAGLEQGAEFDFELTKDEAYGDYEEAHVLDLDREMFCINGHFDHEHIFKDAVVPLQNADGNRFFGRVLDISDDKVKMDLNHPLAGQTLQFKGRVLESREATNDEIQAMINRLSGEGCGCGCGSCGGDCGDGCGDGCGEHGHHHHGDNGGCCGGHCHS</sequence>
<dbReference type="RefSeq" id="WP_205109991.1">
    <property type="nucleotide sequence ID" value="NZ_JACJJL010000014.1"/>
</dbReference>
<protein>
    <recommendedName>
        <fullName evidence="4">peptidylprolyl isomerase</fullName>
        <ecNumber evidence="4">5.2.1.8</ecNumber>
    </recommendedName>
</protein>
<evidence type="ECO:0000256" key="3">
    <source>
        <dbReference type="ARBA" id="ARBA00006577"/>
    </source>
</evidence>
<name>A0A938WPX6_9BACT</name>
<evidence type="ECO:0000256" key="2">
    <source>
        <dbReference type="ARBA" id="ARBA00004496"/>
    </source>
</evidence>
<evidence type="ECO:0000256" key="6">
    <source>
        <dbReference type="ARBA" id="ARBA00023110"/>
    </source>
</evidence>
<dbReference type="GO" id="GO:0005737">
    <property type="term" value="C:cytoplasm"/>
    <property type="evidence" value="ECO:0007669"/>
    <property type="project" value="UniProtKB-SubCell"/>
</dbReference>
<dbReference type="EMBL" id="JACJJL010000014">
    <property type="protein sequence ID" value="MBM6661968.1"/>
    <property type="molecule type" value="Genomic_DNA"/>
</dbReference>
<comment type="caution">
    <text evidence="9">The sequence shown here is derived from an EMBL/GenBank/DDBJ whole genome shotgun (WGS) entry which is preliminary data.</text>
</comment>
<dbReference type="SUPFAM" id="SSF54534">
    <property type="entry name" value="FKBP-like"/>
    <property type="match status" value="1"/>
</dbReference>
<dbReference type="EC" id="5.2.1.8" evidence="4"/>
<dbReference type="Gene3D" id="3.10.50.40">
    <property type="match status" value="1"/>
</dbReference>
<evidence type="ECO:0000256" key="4">
    <source>
        <dbReference type="ARBA" id="ARBA00013194"/>
    </source>
</evidence>
<evidence type="ECO:0000313" key="10">
    <source>
        <dbReference type="Proteomes" id="UP000764045"/>
    </source>
</evidence>
<dbReference type="PANTHER" id="PTHR47861:SF3">
    <property type="entry name" value="FKBP-TYPE PEPTIDYL-PROLYL CIS-TRANS ISOMERASE SLYD"/>
    <property type="match status" value="1"/>
</dbReference>
<gene>
    <name evidence="9" type="ORF">H6B30_09450</name>
</gene>
<dbReference type="InterPro" id="IPR046357">
    <property type="entry name" value="PPIase_dom_sf"/>
</dbReference>
<dbReference type="InterPro" id="IPR048261">
    <property type="entry name" value="SlpA/SlyD-like_ins_sf"/>
</dbReference>
<evidence type="ECO:0000256" key="1">
    <source>
        <dbReference type="ARBA" id="ARBA00000971"/>
    </source>
</evidence>
<dbReference type="Proteomes" id="UP000764045">
    <property type="component" value="Unassembled WGS sequence"/>
</dbReference>
<keyword evidence="5" id="KW-0963">Cytoplasm</keyword>
<comment type="similarity">
    <text evidence="3">Belongs to the FKBP-type PPIase family.</text>
</comment>
<organism evidence="9 10">
    <name type="scientific">Marseilla massiliensis</name>
    <dbReference type="NCBI Taxonomy" id="1841864"/>
    <lineage>
        <taxon>Bacteria</taxon>
        <taxon>Pseudomonadati</taxon>
        <taxon>Bacteroidota</taxon>
        <taxon>Bacteroidia</taxon>
        <taxon>Bacteroidales</taxon>
        <taxon>Prevotellaceae</taxon>
        <taxon>Marseilla</taxon>
    </lineage>
</organism>
<accession>A0A938WPX6</accession>
<keyword evidence="6" id="KW-0697">Rotamase</keyword>
<dbReference type="AlphaFoldDB" id="A0A938WPX6"/>